<dbReference type="InterPro" id="IPR044974">
    <property type="entry name" value="Disease_R_plants"/>
</dbReference>
<dbReference type="GO" id="GO:0043531">
    <property type="term" value="F:ADP binding"/>
    <property type="evidence" value="ECO:0007669"/>
    <property type="project" value="InterPro"/>
</dbReference>
<dbReference type="InterPro" id="IPR036390">
    <property type="entry name" value="WH_DNA-bd_sf"/>
</dbReference>
<dbReference type="EMBL" id="OZ034816">
    <property type="protein sequence ID" value="CAL1373201.1"/>
    <property type="molecule type" value="Genomic_DNA"/>
</dbReference>
<keyword evidence="3" id="KW-0611">Plant defense</keyword>
<dbReference type="PANTHER" id="PTHR11017">
    <property type="entry name" value="LEUCINE-RICH REPEAT-CONTAINING PROTEIN"/>
    <property type="match status" value="1"/>
</dbReference>
<dbReference type="GO" id="GO:0006952">
    <property type="term" value="P:defense response"/>
    <property type="evidence" value="ECO:0007669"/>
    <property type="project" value="UniProtKB-KW"/>
</dbReference>
<dbReference type="PRINTS" id="PR00364">
    <property type="entry name" value="DISEASERSIST"/>
</dbReference>
<evidence type="ECO:0000256" key="1">
    <source>
        <dbReference type="ARBA" id="ARBA00022614"/>
    </source>
</evidence>
<dbReference type="PROSITE" id="PS50104">
    <property type="entry name" value="TIR"/>
    <property type="match status" value="1"/>
</dbReference>
<dbReference type="SUPFAM" id="SSF52540">
    <property type="entry name" value="P-loop containing nucleoside triphosphate hydrolases"/>
    <property type="match status" value="1"/>
</dbReference>
<protein>
    <recommendedName>
        <fullName evidence="5">TIR domain-containing protein</fullName>
    </recommendedName>
</protein>
<accession>A0AAV2DJM6</accession>
<dbReference type="PANTHER" id="PTHR11017:SF479">
    <property type="entry name" value="DISEASE RESISTANCE PROTEIN (TIR-NBS-LRR CLASS) FAMILY"/>
    <property type="match status" value="1"/>
</dbReference>
<dbReference type="Pfam" id="PF00931">
    <property type="entry name" value="NB-ARC"/>
    <property type="match status" value="1"/>
</dbReference>
<dbReference type="InterPro" id="IPR035897">
    <property type="entry name" value="Toll_tir_struct_dom_sf"/>
</dbReference>
<evidence type="ECO:0000256" key="2">
    <source>
        <dbReference type="ARBA" id="ARBA00022737"/>
    </source>
</evidence>
<keyword evidence="1" id="KW-0433">Leucine-rich repeat</keyword>
<evidence type="ECO:0000256" key="4">
    <source>
        <dbReference type="ARBA" id="ARBA00023027"/>
    </source>
</evidence>
<evidence type="ECO:0000256" key="3">
    <source>
        <dbReference type="ARBA" id="ARBA00022821"/>
    </source>
</evidence>
<feature type="domain" description="TIR" evidence="5">
    <location>
        <begin position="53"/>
        <end position="221"/>
    </location>
</feature>
<dbReference type="Gene3D" id="3.40.50.10140">
    <property type="entry name" value="Toll/interleukin-1 receptor homology (TIR) domain"/>
    <property type="match status" value="1"/>
</dbReference>
<keyword evidence="4" id="KW-0520">NAD</keyword>
<evidence type="ECO:0000313" key="6">
    <source>
        <dbReference type="EMBL" id="CAL1373201.1"/>
    </source>
</evidence>
<dbReference type="GO" id="GO:0007165">
    <property type="term" value="P:signal transduction"/>
    <property type="evidence" value="ECO:0007669"/>
    <property type="project" value="InterPro"/>
</dbReference>
<proteinExistence type="predicted"/>
<dbReference type="FunFam" id="3.40.50.10140:FF:000007">
    <property type="entry name" value="Disease resistance protein (TIR-NBS-LRR class)"/>
    <property type="match status" value="1"/>
</dbReference>
<dbReference type="SUPFAM" id="SSF52200">
    <property type="entry name" value="Toll/Interleukin receptor TIR domain"/>
    <property type="match status" value="1"/>
</dbReference>
<keyword evidence="2" id="KW-0677">Repeat</keyword>
<dbReference type="SUPFAM" id="SSF46785">
    <property type="entry name" value="Winged helix' DNA-binding domain"/>
    <property type="match status" value="1"/>
</dbReference>
<dbReference type="InterPro" id="IPR027417">
    <property type="entry name" value="P-loop_NTPase"/>
</dbReference>
<reference evidence="6 7" key="1">
    <citation type="submission" date="2024-04" db="EMBL/GenBank/DDBJ databases">
        <authorList>
            <person name="Fracassetti M."/>
        </authorList>
    </citation>
    <scope>NUCLEOTIDE SEQUENCE [LARGE SCALE GENOMIC DNA]</scope>
</reference>
<dbReference type="Gene3D" id="1.10.8.430">
    <property type="entry name" value="Helical domain of apoptotic protease-activating factors"/>
    <property type="match status" value="1"/>
</dbReference>
<gene>
    <name evidence="6" type="ORF">LTRI10_LOCUS15146</name>
</gene>
<dbReference type="InterPro" id="IPR058192">
    <property type="entry name" value="WHD_ROQ1-like"/>
</dbReference>
<dbReference type="Pfam" id="PF23282">
    <property type="entry name" value="WHD_ROQ1"/>
    <property type="match status" value="1"/>
</dbReference>
<evidence type="ECO:0000259" key="5">
    <source>
        <dbReference type="PROSITE" id="PS50104"/>
    </source>
</evidence>
<dbReference type="Gene3D" id="3.40.50.300">
    <property type="entry name" value="P-loop containing nucleotide triphosphate hydrolases"/>
    <property type="match status" value="1"/>
</dbReference>
<dbReference type="Pfam" id="PF01582">
    <property type="entry name" value="TIR"/>
    <property type="match status" value="1"/>
</dbReference>
<dbReference type="AlphaFoldDB" id="A0AAV2DJM6"/>
<evidence type="ECO:0000313" key="7">
    <source>
        <dbReference type="Proteomes" id="UP001497516"/>
    </source>
</evidence>
<dbReference type="SMART" id="SM00255">
    <property type="entry name" value="TIR"/>
    <property type="match status" value="1"/>
</dbReference>
<name>A0AAV2DJM6_9ROSI</name>
<dbReference type="InterPro" id="IPR002182">
    <property type="entry name" value="NB-ARC"/>
</dbReference>
<dbReference type="InterPro" id="IPR000157">
    <property type="entry name" value="TIR_dom"/>
</dbReference>
<sequence>MWIYVFLALIHLSVLLIQIILHFTRDRPQAAAAAAAESNSSEVVAAAVVPVVYKYDVFLSYMVGDTGDNFTSYLYEALRGRRILTYIDDVSLRRGEDISESRLKAIQESRMAVVVFSKKYANSEWCLDELVEILRCRKRHNQVVYPVFFRVNPDDVGEQKGSYAAAMKKHRKSSSALTRGKVETWREKLEAATNISGWDSLVIKAEAELVKIVAANVLRTLNQMSPIPQFTGLVGVECRVEKIKSLLILDSSPLDLTRIIGVWEMGGMGKTTLARAIFDQLVTQFDGCHFLAEVRQKLEVTTELRLQQQLFSSILDDQTFTTLTTLSRNQLRQMKVLVVLDDVEDSTMLYNLLDKQPHTVFGRGSKIIVTSRDHQVLMNECDDIYKVEGLNEDESLQLFCSIAFAHTDDPPKEFILMSRKVVSYAAGNPMALVVFGKALKDRSKEYWESTLFRLQRIPNERIQRLLKKSFEGLDSDQKNGFLDIACLFSGESKEYVKLKLDGSYGYGSSEYIMASLVDKSLVRFSGDDGERVEMHDLVQEMGRGIVNEESDEDDGGGVQVGGRSRCFLPNNVSPLMIDDAN</sequence>
<dbReference type="Proteomes" id="UP001497516">
    <property type="component" value="Chromosome 3"/>
</dbReference>
<keyword evidence="7" id="KW-1185">Reference proteome</keyword>
<organism evidence="6 7">
    <name type="scientific">Linum trigynum</name>
    <dbReference type="NCBI Taxonomy" id="586398"/>
    <lineage>
        <taxon>Eukaryota</taxon>
        <taxon>Viridiplantae</taxon>
        <taxon>Streptophyta</taxon>
        <taxon>Embryophyta</taxon>
        <taxon>Tracheophyta</taxon>
        <taxon>Spermatophyta</taxon>
        <taxon>Magnoliopsida</taxon>
        <taxon>eudicotyledons</taxon>
        <taxon>Gunneridae</taxon>
        <taxon>Pentapetalae</taxon>
        <taxon>rosids</taxon>
        <taxon>fabids</taxon>
        <taxon>Malpighiales</taxon>
        <taxon>Linaceae</taxon>
        <taxon>Linum</taxon>
    </lineage>
</organism>
<dbReference type="InterPro" id="IPR042197">
    <property type="entry name" value="Apaf_helical"/>
</dbReference>